<keyword evidence="7" id="KW-0520">NAD</keyword>
<dbReference type="InterPro" id="IPR036291">
    <property type="entry name" value="NAD(P)-bd_dom_sf"/>
</dbReference>
<dbReference type="KEGG" id="mmai:sS8_4816"/>
<dbReference type="GO" id="GO:0033320">
    <property type="term" value="P:UDP-D-xylose biosynthetic process"/>
    <property type="evidence" value="ECO:0007669"/>
    <property type="project" value="UniProtKB-UniPathway"/>
</dbReference>
<dbReference type="EMBL" id="AP017928">
    <property type="protein sequence ID" value="BBA36739.1"/>
    <property type="molecule type" value="Genomic_DNA"/>
</dbReference>
<comment type="cofactor">
    <cofactor evidence="1">
        <name>NAD(+)</name>
        <dbReference type="ChEBI" id="CHEBI:57540"/>
    </cofactor>
</comment>
<dbReference type="CDD" id="cd05230">
    <property type="entry name" value="UGD_SDR_e"/>
    <property type="match status" value="1"/>
</dbReference>
<evidence type="ECO:0000313" key="14">
    <source>
        <dbReference type="EMBL" id="BBA36739.1"/>
    </source>
</evidence>
<keyword evidence="4" id="KW-0210">Decarboxylase</keyword>
<keyword evidence="8" id="KW-0333">Golgi apparatus</keyword>
<dbReference type="InterPro" id="IPR001509">
    <property type="entry name" value="Epimerase_deHydtase"/>
</dbReference>
<dbReference type="GO" id="GO:0048040">
    <property type="term" value="F:UDP-glucuronate decarboxylase activity"/>
    <property type="evidence" value="ECO:0007669"/>
    <property type="project" value="TreeGrafter"/>
</dbReference>
<gene>
    <name evidence="14" type="ORF">sS8_4816</name>
</gene>
<keyword evidence="10" id="KW-0325">Glycoprotein</keyword>
<evidence type="ECO:0000256" key="4">
    <source>
        <dbReference type="ARBA" id="ARBA00022793"/>
    </source>
</evidence>
<organism evidence="14 15">
    <name type="scientific">Methylocaldum marinum</name>
    <dbReference type="NCBI Taxonomy" id="1432792"/>
    <lineage>
        <taxon>Bacteria</taxon>
        <taxon>Pseudomonadati</taxon>
        <taxon>Pseudomonadota</taxon>
        <taxon>Gammaproteobacteria</taxon>
        <taxon>Methylococcales</taxon>
        <taxon>Methylococcaceae</taxon>
        <taxon>Methylocaldum</taxon>
    </lineage>
</organism>
<keyword evidence="11" id="KW-0456">Lyase</keyword>
<evidence type="ECO:0000259" key="13">
    <source>
        <dbReference type="Pfam" id="PF01370"/>
    </source>
</evidence>
<evidence type="ECO:0000256" key="1">
    <source>
        <dbReference type="ARBA" id="ARBA00001911"/>
    </source>
</evidence>
<dbReference type="PANTHER" id="PTHR43078">
    <property type="entry name" value="UDP-GLUCURONIC ACID DECARBOXYLASE-RELATED"/>
    <property type="match status" value="1"/>
</dbReference>
<dbReference type="Pfam" id="PF01370">
    <property type="entry name" value="Epimerase"/>
    <property type="match status" value="1"/>
</dbReference>
<feature type="domain" description="NAD-dependent epimerase/dehydratase" evidence="13">
    <location>
        <begin position="14"/>
        <end position="249"/>
    </location>
</feature>
<dbReference type="Proteomes" id="UP000266313">
    <property type="component" value="Chromosome"/>
</dbReference>
<dbReference type="AlphaFoldDB" id="A0A250L2J4"/>
<accession>A0A250L2J4</accession>
<comment type="subcellular location">
    <subcellularLocation>
        <location evidence="2">Golgi apparatus membrane</location>
        <topology evidence="2">Single-pass type II membrane protein</topology>
    </subcellularLocation>
    <subcellularLocation>
        <location evidence="12">Golgi apparatus</location>
        <location evidence="12">Golgi stack membrane</location>
    </subcellularLocation>
</comment>
<evidence type="ECO:0000256" key="11">
    <source>
        <dbReference type="ARBA" id="ARBA00023239"/>
    </source>
</evidence>
<evidence type="ECO:0000256" key="10">
    <source>
        <dbReference type="ARBA" id="ARBA00023180"/>
    </source>
</evidence>
<reference evidence="14 15" key="1">
    <citation type="submission" date="2016-12" db="EMBL/GenBank/DDBJ databases">
        <title>Genome sequencing of Methylocaldum marinum.</title>
        <authorList>
            <person name="Takeuchi M."/>
            <person name="Kamagata Y."/>
            <person name="Hiraoka S."/>
            <person name="Oshima K."/>
            <person name="Hattori M."/>
            <person name="Iwasaki W."/>
        </authorList>
    </citation>
    <scope>NUCLEOTIDE SEQUENCE [LARGE SCALE GENOMIC DNA]</scope>
    <source>
        <strain evidence="14 15">S8</strain>
    </source>
</reference>
<dbReference type="SUPFAM" id="SSF51735">
    <property type="entry name" value="NAD(P)-binding Rossmann-fold domains"/>
    <property type="match status" value="1"/>
</dbReference>
<dbReference type="UniPathway" id="UPA00796">
    <property type="reaction ID" value="UER00771"/>
</dbReference>
<keyword evidence="5" id="KW-0735">Signal-anchor</keyword>
<keyword evidence="14" id="KW-0413">Isomerase</keyword>
<protein>
    <submittedName>
        <fullName evidence="14">3-beta hydroxysteroid dehydrogenase/isomerase family protein</fullName>
    </submittedName>
</protein>
<evidence type="ECO:0000313" key="15">
    <source>
        <dbReference type="Proteomes" id="UP000266313"/>
    </source>
</evidence>
<evidence type="ECO:0000256" key="3">
    <source>
        <dbReference type="ARBA" id="ARBA00022692"/>
    </source>
</evidence>
<dbReference type="PANTHER" id="PTHR43078:SF6">
    <property type="entry name" value="UDP-GLUCURONIC ACID DECARBOXYLASE 1"/>
    <property type="match status" value="1"/>
</dbReference>
<sequence length="335" mass="37401">MEIMAMTGSGRKHVVVTGGAGFLGTNLCRRLLSEGHAVTCIDNFRTGGKDILLGLRELGTLEIIHQDITQPLHVENIDEIYNLACSASPVHYQADPVHTLKTCVQGSLNLLDMARASKARIFQASTSEVYGDPETHPQHEDYRGAVNPVGPRACYDEGKRCAETLFLNYFRQHKVRVKVGRIFNTYGPYMRLNDGRVVPNLIGQALRNRPLTIYGDGSQTRSFCYVDDLVEAMERFMATADDVAGPINMGNPVEITMLELADTIIELTGSRSRITFRPLPEDDPIRRCPDISRAREKLEWTPRTPLVDGLKRTIDYFDGTLTHKRHLPSKAMTGS</sequence>
<keyword evidence="6" id="KW-1133">Transmembrane helix</keyword>
<evidence type="ECO:0000256" key="9">
    <source>
        <dbReference type="ARBA" id="ARBA00023136"/>
    </source>
</evidence>
<evidence type="ECO:0000256" key="2">
    <source>
        <dbReference type="ARBA" id="ARBA00004323"/>
    </source>
</evidence>
<dbReference type="InterPro" id="IPR044516">
    <property type="entry name" value="UXS-like"/>
</dbReference>
<dbReference type="GO" id="GO:0070403">
    <property type="term" value="F:NAD+ binding"/>
    <property type="evidence" value="ECO:0007669"/>
    <property type="project" value="InterPro"/>
</dbReference>
<evidence type="ECO:0000256" key="5">
    <source>
        <dbReference type="ARBA" id="ARBA00022968"/>
    </source>
</evidence>
<dbReference type="FunFam" id="3.40.50.720:FF:000065">
    <property type="entry name" value="UDP-glucuronic acid decarboxylase 1"/>
    <property type="match status" value="1"/>
</dbReference>
<evidence type="ECO:0000256" key="12">
    <source>
        <dbReference type="ARBA" id="ARBA00037859"/>
    </source>
</evidence>
<keyword evidence="3" id="KW-0812">Transmembrane</keyword>
<dbReference type="GO" id="GO:0016853">
    <property type="term" value="F:isomerase activity"/>
    <property type="evidence" value="ECO:0007669"/>
    <property type="project" value="UniProtKB-KW"/>
</dbReference>
<dbReference type="Gene3D" id="3.40.50.720">
    <property type="entry name" value="NAD(P)-binding Rossmann-like Domain"/>
    <property type="match status" value="1"/>
</dbReference>
<keyword evidence="15" id="KW-1185">Reference proteome</keyword>
<dbReference type="GO" id="GO:0005737">
    <property type="term" value="C:cytoplasm"/>
    <property type="evidence" value="ECO:0007669"/>
    <property type="project" value="TreeGrafter"/>
</dbReference>
<evidence type="ECO:0000256" key="6">
    <source>
        <dbReference type="ARBA" id="ARBA00022989"/>
    </source>
</evidence>
<proteinExistence type="predicted"/>
<dbReference type="GO" id="GO:0042732">
    <property type="term" value="P:D-xylose metabolic process"/>
    <property type="evidence" value="ECO:0007669"/>
    <property type="project" value="InterPro"/>
</dbReference>
<evidence type="ECO:0000256" key="8">
    <source>
        <dbReference type="ARBA" id="ARBA00023034"/>
    </source>
</evidence>
<name>A0A250L2J4_9GAMM</name>
<evidence type="ECO:0000256" key="7">
    <source>
        <dbReference type="ARBA" id="ARBA00023027"/>
    </source>
</evidence>
<keyword evidence="9" id="KW-0472">Membrane</keyword>